<feature type="signal peptide" evidence="2">
    <location>
        <begin position="1"/>
        <end position="21"/>
    </location>
</feature>
<dbReference type="STRING" id="391626.OAN307_c46430"/>
<dbReference type="Proteomes" id="UP000005307">
    <property type="component" value="Chromosome"/>
</dbReference>
<gene>
    <name evidence="4" type="primary">lptA</name>
    <name evidence="4" type="ORF">OAN307_c46430</name>
</gene>
<evidence type="ECO:0000256" key="1">
    <source>
        <dbReference type="ARBA" id="ARBA00022729"/>
    </source>
</evidence>
<dbReference type="GO" id="GO:0017089">
    <property type="term" value="F:glycolipid transfer activity"/>
    <property type="evidence" value="ECO:0007669"/>
    <property type="project" value="TreeGrafter"/>
</dbReference>
<proteinExistence type="predicted"/>
<dbReference type="Gene3D" id="2.60.450.10">
    <property type="entry name" value="Lipopolysaccharide (LPS) transport protein A like domain"/>
    <property type="match status" value="1"/>
</dbReference>
<sequence length="161" mass="16579">MTIFKTALFCAALICATTAFAQTDINLGAISADPNAPVEITADSLSIDQATGTAIFIGNVVFGQGDLRLNAARVQVIYSDASGDISRLSASGGVTFVTATEAAEALTADYNLDTGTLELAGDVLLTQGASAISSDTMRVNLSDGSAQMYGRVRTIFNQGNN</sequence>
<feature type="chain" id="PRO_5004102443" evidence="2">
    <location>
        <begin position="22"/>
        <end position="161"/>
    </location>
</feature>
<dbReference type="InterPro" id="IPR052037">
    <property type="entry name" value="LPS_export_LptA"/>
</dbReference>
<dbReference type="Pfam" id="PF03968">
    <property type="entry name" value="LptD_N"/>
    <property type="match status" value="1"/>
</dbReference>
<evidence type="ECO:0000259" key="3">
    <source>
        <dbReference type="Pfam" id="PF03968"/>
    </source>
</evidence>
<dbReference type="PANTHER" id="PTHR36504:SF1">
    <property type="entry name" value="LIPOPOLYSACCHARIDE EXPORT SYSTEM PROTEIN LPTA"/>
    <property type="match status" value="1"/>
</dbReference>
<dbReference type="KEGG" id="oat:OAN307_c46430"/>
<dbReference type="OrthoDB" id="9811926at2"/>
<dbReference type="AlphaFoldDB" id="M9RCV4"/>
<reference evidence="4 5" key="1">
    <citation type="journal article" date="2013" name="PLoS ONE">
        <title>Poles Apart: Arctic and Antarctic Octadecabacter strains Share High Genome Plasticity and a New Type of Xanthorhodopsin.</title>
        <authorList>
            <person name="Vollmers J."/>
            <person name="Voget S."/>
            <person name="Dietrich S."/>
            <person name="Gollnow K."/>
            <person name="Smits M."/>
            <person name="Meyer K."/>
            <person name="Brinkhoff T."/>
            <person name="Simon M."/>
            <person name="Daniel R."/>
        </authorList>
    </citation>
    <scope>NUCLEOTIDE SEQUENCE [LARGE SCALE GENOMIC DNA]</scope>
    <source>
        <strain evidence="4 5">307</strain>
    </source>
</reference>
<organism evidence="4 5">
    <name type="scientific">Octadecabacter antarcticus 307</name>
    <dbReference type="NCBI Taxonomy" id="391626"/>
    <lineage>
        <taxon>Bacteria</taxon>
        <taxon>Pseudomonadati</taxon>
        <taxon>Pseudomonadota</taxon>
        <taxon>Alphaproteobacteria</taxon>
        <taxon>Rhodobacterales</taxon>
        <taxon>Roseobacteraceae</taxon>
        <taxon>Octadecabacter</taxon>
    </lineage>
</organism>
<dbReference type="HOGENOM" id="CLU_095993_0_2_5"/>
<dbReference type="EMBL" id="CP003740">
    <property type="protein sequence ID" value="AGI69992.1"/>
    <property type="molecule type" value="Genomic_DNA"/>
</dbReference>
<protein>
    <submittedName>
        <fullName evidence="4">Putative lipopolysaccharide export system protein LptA</fullName>
    </submittedName>
</protein>
<dbReference type="InterPro" id="IPR005653">
    <property type="entry name" value="OstA-like_N"/>
</dbReference>
<accession>M9RCV4</accession>
<feature type="domain" description="Organic solvent tolerance-like N-terminal" evidence="3">
    <location>
        <begin position="39"/>
        <end position="143"/>
    </location>
</feature>
<dbReference type="eggNOG" id="COG1934">
    <property type="taxonomic scope" value="Bacteria"/>
</dbReference>
<keyword evidence="1 2" id="KW-0732">Signal</keyword>
<evidence type="ECO:0000256" key="2">
    <source>
        <dbReference type="SAM" id="SignalP"/>
    </source>
</evidence>
<dbReference type="RefSeq" id="WP_015501877.1">
    <property type="nucleotide sequence ID" value="NC_020911.1"/>
</dbReference>
<dbReference type="GO" id="GO:0009279">
    <property type="term" value="C:cell outer membrane"/>
    <property type="evidence" value="ECO:0007669"/>
    <property type="project" value="TreeGrafter"/>
</dbReference>
<evidence type="ECO:0000313" key="5">
    <source>
        <dbReference type="Proteomes" id="UP000005307"/>
    </source>
</evidence>
<evidence type="ECO:0000313" key="4">
    <source>
        <dbReference type="EMBL" id="AGI69992.1"/>
    </source>
</evidence>
<dbReference type="GO" id="GO:0015920">
    <property type="term" value="P:lipopolysaccharide transport"/>
    <property type="evidence" value="ECO:0007669"/>
    <property type="project" value="TreeGrafter"/>
</dbReference>
<keyword evidence="5" id="KW-1185">Reference proteome</keyword>
<dbReference type="GO" id="GO:0030288">
    <property type="term" value="C:outer membrane-bounded periplasmic space"/>
    <property type="evidence" value="ECO:0007669"/>
    <property type="project" value="TreeGrafter"/>
</dbReference>
<dbReference type="PANTHER" id="PTHR36504">
    <property type="entry name" value="LIPOPOLYSACCHARIDE EXPORT SYSTEM PROTEIN LPTA"/>
    <property type="match status" value="1"/>
</dbReference>
<name>M9RCV4_9RHOB</name>